<dbReference type="Pfam" id="PF01527">
    <property type="entry name" value="HTH_Tnp_1"/>
    <property type="match status" value="1"/>
</dbReference>
<proteinExistence type="predicted"/>
<dbReference type="InterPro" id="IPR009057">
    <property type="entry name" value="Homeodomain-like_sf"/>
</dbReference>
<dbReference type="PANTHER" id="PTHR33609">
    <property type="entry name" value="LOW CALCIUM RESPONSE LOCUS PROTEIN S"/>
    <property type="match status" value="1"/>
</dbReference>
<sequence length="88" mass="10040">MKRSRFSEEQIIGILKEHQAGLSAAELCRKHGVSEPTFYKWRSKFGGLEVSDAKRLKALEEENAKLKKLLAESMLDVSTLREMLGKNF</sequence>
<dbReference type="SUPFAM" id="SSF46689">
    <property type="entry name" value="Homeodomain-like"/>
    <property type="match status" value="1"/>
</dbReference>
<evidence type="ECO:0000313" key="2">
    <source>
        <dbReference type="Proteomes" id="UP000193570"/>
    </source>
</evidence>
<name>A0A1X7ABH0_9RHOB</name>
<accession>A0A1X7ABH0</accession>
<dbReference type="GO" id="GO:0003677">
    <property type="term" value="F:DNA binding"/>
    <property type="evidence" value="ECO:0007669"/>
    <property type="project" value="InterPro"/>
</dbReference>
<protein>
    <submittedName>
        <fullName evidence="1">Transposase</fullName>
    </submittedName>
</protein>
<dbReference type="PANTHER" id="PTHR33609:SF1">
    <property type="entry name" value="TRANSPOSASE"/>
    <property type="match status" value="1"/>
</dbReference>
<dbReference type="GO" id="GO:0006313">
    <property type="term" value="P:DNA transposition"/>
    <property type="evidence" value="ECO:0007669"/>
    <property type="project" value="InterPro"/>
</dbReference>
<dbReference type="InterPro" id="IPR002514">
    <property type="entry name" value="Transposase_8"/>
</dbReference>
<keyword evidence="2" id="KW-1185">Reference proteome</keyword>
<gene>
    <name evidence="1" type="ORF">ROJ8625_04150</name>
</gene>
<dbReference type="Gene3D" id="1.10.10.60">
    <property type="entry name" value="Homeodomain-like"/>
    <property type="match status" value="1"/>
</dbReference>
<evidence type="ECO:0000313" key="1">
    <source>
        <dbReference type="EMBL" id="SLN75157.1"/>
    </source>
</evidence>
<reference evidence="1 2" key="1">
    <citation type="submission" date="2017-03" db="EMBL/GenBank/DDBJ databases">
        <authorList>
            <person name="Afonso C.L."/>
            <person name="Miller P.J."/>
            <person name="Scott M.A."/>
            <person name="Spackman E."/>
            <person name="Goraichik I."/>
            <person name="Dimitrov K.M."/>
            <person name="Suarez D.L."/>
            <person name="Swayne D.E."/>
        </authorList>
    </citation>
    <scope>NUCLEOTIDE SEQUENCE [LARGE SCALE GENOMIC DNA]</scope>
    <source>
        <strain evidence="1 2">CECT 8625</strain>
    </source>
</reference>
<dbReference type="InterPro" id="IPR052546">
    <property type="entry name" value="Transposase_8_domain"/>
</dbReference>
<dbReference type="Proteomes" id="UP000193570">
    <property type="component" value="Unassembled WGS sequence"/>
</dbReference>
<dbReference type="EMBL" id="FWFK01000017">
    <property type="protein sequence ID" value="SLN75157.1"/>
    <property type="molecule type" value="Genomic_DNA"/>
</dbReference>
<organism evidence="1 2">
    <name type="scientific">Roseivivax jejudonensis</name>
    <dbReference type="NCBI Taxonomy" id="1529041"/>
    <lineage>
        <taxon>Bacteria</taxon>
        <taxon>Pseudomonadati</taxon>
        <taxon>Pseudomonadota</taxon>
        <taxon>Alphaproteobacteria</taxon>
        <taxon>Rhodobacterales</taxon>
        <taxon>Roseobacteraceae</taxon>
        <taxon>Roseivivax</taxon>
    </lineage>
</organism>
<dbReference type="NCBIfam" id="NF047593">
    <property type="entry name" value="IS66_ISAeme5_TnpA"/>
    <property type="match status" value="1"/>
</dbReference>
<dbReference type="AlphaFoldDB" id="A0A1X7ABH0"/>
<dbReference type="GO" id="GO:0004803">
    <property type="term" value="F:transposase activity"/>
    <property type="evidence" value="ECO:0007669"/>
    <property type="project" value="InterPro"/>
</dbReference>